<gene>
    <name evidence="2" type="ORF">C5Y83_04555</name>
</gene>
<name>A0A2S8FZB6_9BACT</name>
<dbReference type="InterPro" id="IPR029021">
    <property type="entry name" value="Prot-tyrosine_phosphatase-like"/>
</dbReference>
<dbReference type="RefSeq" id="WP_105328475.1">
    <property type="nucleotide sequence ID" value="NZ_PUHY01000005.1"/>
</dbReference>
<dbReference type="InterPro" id="IPR000387">
    <property type="entry name" value="Tyr_Pase_dom"/>
</dbReference>
<dbReference type="SUPFAM" id="SSF52799">
    <property type="entry name" value="(Phosphotyrosine protein) phosphatases II"/>
    <property type="match status" value="1"/>
</dbReference>
<sequence length="173" mass="19195">MHPKLIAAIQEGIFPVTTRIAIGRFATPDRCAFLKEKDITHILNVSDADSLATVRSAGFAEVRDIPIDDYVRIPTKQALNAVQTLHAMLNQPDSKVYLHCIAGQIRSPTILWLYLVALGMGKRQAKQIITDHSPDAQPGHNTLVDAALVDEIYNWGRKLGRIDRAALMEPAYE</sequence>
<protein>
    <recommendedName>
        <fullName evidence="1">Tyrosine specific protein phosphatases domain-containing protein</fullName>
    </recommendedName>
</protein>
<dbReference type="InterPro" id="IPR016130">
    <property type="entry name" value="Tyr_Pase_AS"/>
</dbReference>
<evidence type="ECO:0000313" key="3">
    <source>
        <dbReference type="Proteomes" id="UP000238322"/>
    </source>
</evidence>
<evidence type="ECO:0000313" key="2">
    <source>
        <dbReference type="EMBL" id="PQO37224.1"/>
    </source>
</evidence>
<proteinExistence type="predicted"/>
<dbReference type="PROSITE" id="PS00383">
    <property type="entry name" value="TYR_PHOSPHATASE_1"/>
    <property type="match status" value="1"/>
</dbReference>
<dbReference type="EMBL" id="PUHY01000005">
    <property type="protein sequence ID" value="PQO37224.1"/>
    <property type="molecule type" value="Genomic_DNA"/>
</dbReference>
<comment type="caution">
    <text evidence="2">The sequence shown here is derived from an EMBL/GenBank/DDBJ whole genome shotgun (WGS) entry which is preliminary data.</text>
</comment>
<dbReference type="OrthoDB" id="267632at2"/>
<dbReference type="Gene3D" id="3.90.190.10">
    <property type="entry name" value="Protein tyrosine phosphatase superfamily"/>
    <property type="match status" value="1"/>
</dbReference>
<dbReference type="PROSITE" id="PS50056">
    <property type="entry name" value="TYR_PHOSPHATASE_2"/>
    <property type="match status" value="1"/>
</dbReference>
<reference evidence="2 3" key="1">
    <citation type="submission" date="2018-02" db="EMBL/GenBank/DDBJ databases">
        <title>Comparative genomes isolates from brazilian mangrove.</title>
        <authorList>
            <person name="Araujo J.E."/>
            <person name="Taketani R.G."/>
            <person name="Silva M.C.P."/>
            <person name="Loureco M.V."/>
            <person name="Andreote F.D."/>
        </authorList>
    </citation>
    <scope>NUCLEOTIDE SEQUENCE [LARGE SCALE GENOMIC DNA]</scope>
    <source>
        <strain evidence="2 3">Hex-1 MGV</strain>
    </source>
</reference>
<dbReference type="AlphaFoldDB" id="A0A2S8FZB6"/>
<dbReference type="Pfam" id="PF22785">
    <property type="entry name" value="Tc-R-P"/>
    <property type="match status" value="1"/>
</dbReference>
<accession>A0A2S8FZB6</accession>
<evidence type="ECO:0000259" key="1">
    <source>
        <dbReference type="PROSITE" id="PS50056"/>
    </source>
</evidence>
<organism evidence="2 3">
    <name type="scientific">Blastopirellula marina</name>
    <dbReference type="NCBI Taxonomy" id="124"/>
    <lineage>
        <taxon>Bacteria</taxon>
        <taxon>Pseudomonadati</taxon>
        <taxon>Planctomycetota</taxon>
        <taxon>Planctomycetia</taxon>
        <taxon>Pirellulales</taxon>
        <taxon>Pirellulaceae</taxon>
        <taxon>Blastopirellula</taxon>
    </lineage>
</organism>
<dbReference type="Proteomes" id="UP000238322">
    <property type="component" value="Unassembled WGS sequence"/>
</dbReference>
<feature type="domain" description="Tyrosine specific protein phosphatases" evidence="1">
    <location>
        <begin position="76"/>
        <end position="134"/>
    </location>
</feature>